<dbReference type="PANTHER" id="PTHR23287:SF16">
    <property type="entry name" value="TECTONIN BETA-PROPELLER REPEAT-CONTAINING PROTEIN 2"/>
    <property type="match status" value="1"/>
</dbReference>
<dbReference type="PANTHER" id="PTHR23287">
    <property type="entry name" value="RUBY-EYE2-LIKE PROTEIN"/>
    <property type="match status" value="1"/>
</dbReference>
<accession>A0AAW0HLN6</accession>
<dbReference type="InterPro" id="IPR006624">
    <property type="entry name" value="Beta-propeller_rpt_TECPR"/>
</dbReference>
<dbReference type="EMBL" id="JBBHLL010000476">
    <property type="protein sequence ID" value="KAK7802116.1"/>
    <property type="molecule type" value="Genomic_DNA"/>
</dbReference>
<dbReference type="GO" id="GO:0032527">
    <property type="term" value="P:protein exit from endoplasmic reticulum"/>
    <property type="evidence" value="ECO:0007669"/>
    <property type="project" value="TreeGrafter"/>
</dbReference>
<dbReference type="GO" id="GO:0005737">
    <property type="term" value="C:cytoplasm"/>
    <property type="evidence" value="ECO:0007669"/>
    <property type="project" value="GOC"/>
</dbReference>
<organism evidence="1 2">
    <name type="scientific">Myodes glareolus</name>
    <name type="common">Bank vole</name>
    <name type="synonym">Clethrionomys glareolus</name>
    <dbReference type="NCBI Taxonomy" id="447135"/>
    <lineage>
        <taxon>Eukaryota</taxon>
        <taxon>Metazoa</taxon>
        <taxon>Chordata</taxon>
        <taxon>Craniata</taxon>
        <taxon>Vertebrata</taxon>
        <taxon>Euteleostomi</taxon>
        <taxon>Mammalia</taxon>
        <taxon>Eutheria</taxon>
        <taxon>Euarchontoglires</taxon>
        <taxon>Glires</taxon>
        <taxon>Rodentia</taxon>
        <taxon>Myomorpha</taxon>
        <taxon>Muroidea</taxon>
        <taxon>Cricetidae</taxon>
        <taxon>Arvicolinae</taxon>
        <taxon>Myodes</taxon>
    </lineage>
</organism>
<keyword evidence="2" id="KW-1185">Reference proteome</keyword>
<evidence type="ECO:0000313" key="2">
    <source>
        <dbReference type="Proteomes" id="UP001488838"/>
    </source>
</evidence>
<dbReference type="Proteomes" id="UP001488838">
    <property type="component" value="Unassembled WGS sequence"/>
</dbReference>
<protein>
    <submittedName>
        <fullName evidence="1">Uncharacterized protein</fullName>
    </submittedName>
</protein>
<name>A0AAW0HLN6_MYOGA</name>
<dbReference type="SMART" id="SM00706">
    <property type="entry name" value="TECPR"/>
    <property type="match status" value="2"/>
</dbReference>
<reference evidence="1 2" key="1">
    <citation type="journal article" date="2023" name="bioRxiv">
        <title>Conserved and derived expression patterns and positive selection on dental genes reveal complex evolutionary context of ever-growing rodent molars.</title>
        <authorList>
            <person name="Calamari Z.T."/>
            <person name="Song A."/>
            <person name="Cohen E."/>
            <person name="Akter M."/>
            <person name="Roy R.D."/>
            <person name="Hallikas O."/>
            <person name="Christensen M.M."/>
            <person name="Li P."/>
            <person name="Marangoni P."/>
            <person name="Jernvall J."/>
            <person name="Klein O.D."/>
        </authorList>
    </citation>
    <scope>NUCLEOTIDE SEQUENCE [LARGE SCALE GENOMIC DNA]</scope>
    <source>
        <strain evidence="1">V071</strain>
    </source>
</reference>
<gene>
    <name evidence="1" type="ORF">U0070_017450</name>
</gene>
<sequence>MEWPAPAKQTALQGFALAWEKLTTYHGMLAYAKEQCSQPEAYLRASSCQHSLLCLPYYRKCHLQTGDRQEDSELRESLQVDVRAQPAGVTLVSVHCSPNDQMLWALDSRWNVHVRTGITEEMPVGTDWEHVPGLQACQLALSTRTVWARCPNGDLARRYGITDKHPAGDYWKKIPGSVSCFTGRCWGLGISWGWGVHMERAAPTQLYILQPDQGRGLDMGSEGT</sequence>
<proteinExistence type="predicted"/>
<comment type="caution">
    <text evidence="1">The sequence shown here is derived from an EMBL/GenBank/DDBJ whole genome shotgun (WGS) entry which is preliminary data.</text>
</comment>
<evidence type="ECO:0000313" key="1">
    <source>
        <dbReference type="EMBL" id="KAK7802116.1"/>
    </source>
</evidence>
<dbReference type="AlphaFoldDB" id="A0AAW0HLN6"/>
<dbReference type="Pfam" id="PF06462">
    <property type="entry name" value="Hyd_WA"/>
    <property type="match status" value="2"/>
</dbReference>